<sequence length="102" mass="11702">MDQPGPEPKVLIADKGYDSDAIRDDLLARGAEPVIPMKRNRLARLPVDGFVYALRNRIERCFNRLKNDRRIATRYDKTSASYLGFALIGAIRLWIRHFVNTA</sequence>
<comment type="caution">
    <text evidence="3">The sequence shown here is derived from an EMBL/GenBank/DDBJ whole genome shotgun (WGS) entry which is preliminary data.</text>
</comment>
<proteinExistence type="predicted"/>
<dbReference type="AlphaFoldDB" id="A0A0P6W792"/>
<evidence type="ECO:0000259" key="2">
    <source>
        <dbReference type="Pfam" id="PF13586"/>
    </source>
</evidence>
<keyword evidence="4" id="KW-1185">Reference proteome</keyword>
<evidence type="ECO:0000313" key="4">
    <source>
        <dbReference type="Proteomes" id="UP000048984"/>
    </source>
</evidence>
<keyword evidence="1" id="KW-0472">Membrane</keyword>
<protein>
    <submittedName>
        <fullName evidence="3">Transposase</fullName>
    </submittedName>
</protein>
<feature type="domain" description="Transposase DDE" evidence="2">
    <location>
        <begin position="12"/>
        <end position="95"/>
    </location>
</feature>
<dbReference type="Proteomes" id="UP000048984">
    <property type="component" value="Unassembled WGS sequence"/>
</dbReference>
<keyword evidence="1" id="KW-1133">Transmembrane helix</keyword>
<dbReference type="PANTHER" id="PTHR30007">
    <property type="entry name" value="PHP DOMAIN PROTEIN"/>
    <property type="match status" value="1"/>
</dbReference>
<evidence type="ECO:0000256" key="1">
    <source>
        <dbReference type="SAM" id="Phobius"/>
    </source>
</evidence>
<gene>
    <name evidence="3" type="ORF">ABB55_14280</name>
</gene>
<accession>A0A0P6W792</accession>
<dbReference type="Pfam" id="PF13586">
    <property type="entry name" value="DDE_Tnp_1_2"/>
    <property type="match status" value="1"/>
</dbReference>
<reference evidence="3 4" key="1">
    <citation type="submission" date="2015-09" db="EMBL/GenBank/DDBJ databases">
        <authorList>
            <person name="Jackson K.R."/>
            <person name="Lunt B.L."/>
            <person name="Fisher J.N.B."/>
            <person name="Gardner A.V."/>
            <person name="Bailey M.E."/>
            <person name="Deus L.M."/>
            <person name="Earl A.S."/>
            <person name="Gibby P.D."/>
            <person name="Hartmann K.A."/>
            <person name="Liu J.E."/>
            <person name="Manci A.M."/>
            <person name="Nielsen D.A."/>
            <person name="Solomon M.B."/>
            <person name="Breakwell D.P."/>
            <person name="Burnett S.H."/>
            <person name="Grose J.H."/>
        </authorList>
    </citation>
    <scope>NUCLEOTIDE SEQUENCE [LARGE SCALE GENOMIC DNA]</scope>
    <source>
        <strain evidence="3 4">16</strain>
    </source>
</reference>
<feature type="transmembrane region" description="Helical" evidence="1">
    <location>
        <begin position="79"/>
        <end position="95"/>
    </location>
</feature>
<dbReference type="EMBL" id="LJYW01000001">
    <property type="protein sequence ID" value="KPL53235.1"/>
    <property type="molecule type" value="Genomic_DNA"/>
</dbReference>
<organism evidence="3 4">
    <name type="scientific">Prosthecodimorpha hirschii</name>
    <dbReference type="NCBI Taxonomy" id="665126"/>
    <lineage>
        <taxon>Bacteria</taxon>
        <taxon>Pseudomonadati</taxon>
        <taxon>Pseudomonadota</taxon>
        <taxon>Alphaproteobacteria</taxon>
        <taxon>Hyphomicrobiales</taxon>
        <taxon>Ancalomicrobiaceae</taxon>
        <taxon>Prosthecodimorpha</taxon>
    </lineage>
</organism>
<name>A0A0P6W792_9HYPH</name>
<reference evidence="3 4" key="2">
    <citation type="submission" date="2015-10" db="EMBL/GenBank/DDBJ databases">
        <title>Draft Genome Sequence of Prosthecomicrobium hirschii ATCC 27832.</title>
        <authorList>
            <person name="Daniel J."/>
            <person name="Givan S.A."/>
            <person name="Brun Y.V."/>
            <person name="Brown P.J."/>
        </authorList>
    </citation>
    <scope>NUCLEOTIDE SEQUENCE [LARGE SCALE GENOMIC DNA]</scope>
    <source>
        <strain evidence="3 4">16</strain>
    </source>
</reference>
<keyword evidence="1" id="KW-0812">Transmembrane</keyword>
<dbReference type="InterPro" id="IPR025668">
    <property type="entry name" value="Tnp_DDE_dom"/>
</dbReference>
<dbReference type="STRING" id="665126.ABB55_14280"/>
<evidence type="ECO:0000313" key="3">
    <source>
        <dbReference type="EMBL" id="KPL53235.1"/>
    </source>
</evidence>
<dbReference type="PANTHER" id="PTHR30007:SF1">
    <property type="entry name" value="BLR1914 PROTEIN"/>
    <property type="match status" value="1"/>
</dbReference>